<organism evidence="4 5">
    <name type="scientific">Candidatus Rothia avistercoris</name>
    <dbReference type="NCBI Taxonomy" id="2840479"/>
    <lineage>
        <taxon>Bacteria</taxon>
        <taxon>Bacillati</taxon>
        <taxon>Actinomycetota</taxon>
        <taxon>Actinomycetes</taxon>
        <taxon>Micrococcales</taxon>
        <taxon>Micrococcaceae</taxon>
        <taxon>Rothia</taxon>
    </lineage>
</organism>
<evidence type="ECO:0000313" key="4">
    <source>
        <dbReference type="EMBL" id="HJD51349.1"/>
    </source>
</evidence>
<keyword evidence="2" id="KW-0812">Transmembrane</keyword>
<dbReference type="AlphaFoldDB" id="A0A9D2UF87"/>
<evidence type="ECO:0000256" key="2">
    <source>
        <dbReference type="SAM" id="Phobius"/>
    </source>
</evidence>
<feature type="domain" description="DUF4190" evidence="3">
    <location>
        <begin position="119"/>
        <end position="182"/>
    </location>
</feature>
<evidence type="ECO:0000256" key="1">
    <source>
        <dbReference type="SAM" id="MobiDB-lite"/>
    </source>
</evidence>
<feature type="region of interest" description="Disordered" evidence="1">
    <location>
        <begin position="1"/>
        <end position="91"/>
    </location>
</feature>
<feature type="compositionally biased region" description="Low complexity" evidence="1">
    <location>
        <begin position="16"/>
        <end position="48"/>
    </location>
</feature>
<protein>
    <submittedName>
        <fullName evidence="4">DUF4190 domain-containing protein</fullName>
    </submittedName>
</protein>
<evidence type="ECO:0000313" key="5">
    <source>
        <dbReference type="Proteomes" id="UP000823908"/>
    </source>
</evidence>
<comment type="caution">
    <text evidence="4">The sequence shown here is derived from an EMBL/GenBank/DDBJ whole genome shotgun (WGS) entry which is preliminary data.</text>
</comment>
<keyword evidence="2" id="KW-1133">Transmembrane helix</keyword>
<feature type="compositionally biased region" description="Polar residues" evidence="1">
    <location>
        <begin position="49"/>
        <end position="91"/>
    </location>
</feature>
<reference evidence="4" key="2">
    <citation type="submission" date="2021-04" db="EMBL/GenBank/DDBJ databases">
        <authorList>
            <person name="Gilroy R."/>
        </authorList>
    </citation>
    <scope>NUCLEOTIDE SEQUENCE</scope>
    <source>
        <strain evidence="4">ChiHjej10B9-4811</strain>
    </source>
</reference>
<reference evidence="4" key="1">
    <citation type="journal article" date="2021" name="PeerJ">
        <title>Extensive microbial diversity within the chicken gut microbiome revealed by metagenomics and culture.</title>
        <authorList>
            <person name="Gilroy R."/>
            <person name="Ravi A."/>
            <person name="Getino M."/>
            <person name="Pursley I."/>
            <person name="Horton D.L."/>
            <person name="Alikhan N.F."/>
            <person name="Baker D."/>
            <person name="Gharbi K."/>
            <person name="Hall N."/>
            <person name="Watson M."/>
            <person name="Adriaenssens E.M."/>
            <person name="Foster-Nyarko E."/>
            <person name="Jarju S."/>
            <person name="Secka A."/>
            <person name="Antonio M."/>
            <person name="Oren A."/>
            <person name="Chaudhuri R.R."/>
            <person name="La Ragione R."/>
            <person name="Hildebrand F."/>
            <person name="Pallen M.J."/>
        </authorList>
    </citation>
    <scope>NUCLEOTIDE SEQUENCE</scope>
    <source>
        <strain evidence="4">ChiHjej10B9-4811</strain>
    </source>
</reference>
<dbReference type="Proteomes" id="UP000823908">
    <property type="component" value="Unassembled WGS sequence"/>
</dbReference>
<accession>A0A9D2UF87</accession>
<feature type="transmembrane region" description="Helical" evidence="2">
    <location>
        <begin position="166"/>
        <end position="192"/>
    </location>
</feature>
<name>A0A9D2UF87_9MICC</name>
<feature type="transmembrane region" description="Helical" evidence="2">
    <location>
        <begin position="124"/>
        <end position="154"/>
    </location>
</feature>
<evidence type="ECO:0000259" key="3">
    <source>
        <dbReference type="Pfam" id="PF13828"/>
    </source>
</evidence>
<dbReference type="Pfam" id="PF13828">
    <property type="entry name" value="DUF4190"/>
    <property type="match status" value="1"/>
</dbReference>
<dbReference type="InterPro" id="IPR025241">
    <property type="entry name" value="DUF4190"/>
</dbReference>
<keyword evidence="2" id="KW-0472">Membrane</keyword>
<gene>
    <name evidence="4" type="ORF">H9908_05740</name>
</gene>
<sequence>MTTGNNKENPYGDYVPGQYSSGASGQGQQDASPSSSSYGQEAAGQAAQNNPYASDNTQTYNGSQQAYGDYSQQGNSASSQPSYSQPTYAQPNYGQQPASYPSYGYDAYGQQVASAPKGLAITSLILGILSFLGGWIILGGILGIVGLVLGIVALRKTKTGGGGKGLAITGIVFSSLGILISLAMLVFFGWIFSAFGECMAYAENEVLMEQCINQQLGLEVTDSNSNV</sequence>
<proteinExistence type="predicted"/>
<dbReference type="EMBL" id="DWUS01000130">
    <property type="protein sequence ID" value="HJD51349.1"/>
    <property type="molecule type" value="Genomic_DNA"/>
</dbReference>